<keyword evidence="3 10" id="KW-0813">Transport</keyword>
<dbReference type="Proteomes" id="UP001307889">
    <property type="component" value="Chromosome 9"/>
</dbReference>
<keyword evidence="9 10" id="KW-0472">Membrane</keyword>
<evidence type="ECO:0000256" key="8">
    <source>
        <dbReference type="ARBA" id="ARBA00023128"/>
    </source>
</evidence>
<keyword evidence="7 10" id="KW-1133">Transmembrane helix</keyword>
<evidence type="ECO:0000256" key="5">
    <source>
        <dbReference type="ARBA" id="ARBA00022792"/>
    </source>
</evidence>
<dbReference type="Pfam" id="PF05328">
    <property type="entry name" value="CybS"/>
    <property type="match status" value="1"/>
</dbReference>
<evidence type="ECO:0000256" key="4">
    <source>
        <dbReference type="ARBA" id="ARBA00022692"/>
    </source>
</evidence>
<keyword evidence="10" id="KW-0349">Heme</keyword>
<evidence type="ECO:0000256" key="10">
    <source>
        <dbReference type="RuleBase" id="RU364031"/>
    </source>
</evidence>
<comment type="function">
    <text evidence="10">Membrane-anchoring subunit of succinate dehydrogenase (SDH) that is involved in complex II of the mitochondrial electron transport chain and is responsible for transferring electrons from succinate to ubiquinone (coenzyme Q).</text>
</comment>
<feature type="transmembrane region" description="Helical" evidence="10">
    <location>
        <begin position="91"/>
        <end position="109"/>
    </location>
</feature>
<evidence type="ECO:0000256" key="1">
    <source>
        <dbReference type="ARBA" id="ARBA00004448"/>
    </source>
</evidence>
<dbReference type="SUPFAM" id="SSF81343">
    <property type="entry name" value="Fumarate reductase respiratory complex transmembrane subunits"/>
    <property type="match status" value="1"/>
</dbReference>
<gene>
    <name evidence="11" type="ORF">NTJ_11535</name>
</gene>
<evidence type="ECO:0000313" key="11">
    <source>
        <dbReference type="EMBL" id="BES98720.1"/>
    </source>
</evidence>
<keyword evidence="10" id="KW-0479">Metal-binding</keyword>
<name>A0ABN7B2U9_9HEMI</name>
<evidence type="ECO:0000256" key="7">
    <source>
        <dbReference type="ARBA" id="ARBA00022989"/>
    </source>
</evidence>
<keyword evidence="10" id="KW-0816">Tricarboxylic acid cycle</keyword>
<dbReference type="PANTHER" id="PTHR13337:SF2">
    <property type="entry name" value="SUCCINATE DEHYDROGENASE [UBIQUINONE] CYTOCHROME B SMALL SUBUNIT, MITOCHONDRIAL"/>
    <property type="match status" value="1"/>
</dbReference>
<dbReference type="InterPro" id="IPR007992">
    <property type="entry name" value="CybS"/>
</dbReference>
<dbReference type="InterPro" id="IPR034804">
    <property type="entry name" value="SQR/QFR_C/D"/>
</dbReference>
<comment type="caution">
    <text evidence="10">Lacks conserved residue(s) required for the propagation of feature annotation.</text>
</comment>
<keyword evidence="6 10" id="KW-0809">Transit peptide</keyword>
<accession>A0ABN7B2U9</accession>
<evidence type="ECO:0000313" key="12">
    <source>
        <dbReference type="Proteomes" id="UP001307889"/>
    </source>
</evidence>
<sequence length="183" mass="19982">MSCLLRTTLGLCRATKPLGVSHLIKARPLTHLANIRIDQPTVHPSPFVSSLKARPLLLANKLESFSVTPAVSSRGAHDAHDHSKIWTLERLLSIALMPIVPLGVLYPNILFDLLISVATTMHVHWGVEAVVVDYVRPIIFGKLIPKLALGVVYAFSVVLLIGLLNLTFRGQGVGNSINTLWSM</sequence>
<reference evidence="11 12" key="1">
    <citation type="submission" date="2023-09" db="EMBL/GenBank/DDBJ databases">
        <title>Nesidiocoris tenuis whole genome shotgun sequence.</title>
        <authorList>
            <person name="Shibata T."/>
            <person name="Shimoda M."/>
            <person name="Kobayashi T."/>
            <person name="Uehara T."/>
        </authorList>
    </citation>
    <scope>NUCLEOTIDE SEQUENCE [LARGE SCALE GENOMIC DNA]</scope>
    <source>
        <strain evidence="11 12">Japan</strain>
    </source>
</reference>
<proteinExistence type="inferred from homology"/>
<dbReference type="PANTHER" id="PTHR13337">
    <property type="entry name" value="SUCCINATE DEHYDROGENASE"/>
    <property type="match status" value="1"/>
</dbReference>
<feature type="transmembrane region" description="Helical" evidence="10">
    <location>
        <begin position="147"/>
        <end position="168"/>
    </location>
</feature>
<comment type="subcellular location">
    <subcellularLocation>
        <location evidence="1 10">Mitochondrion inner membrane</location>
        <topology evidence="1 10">Multi-pass membrane protein</topology>
    </subcellularLocation>
</comment>
<keyword evidence="10" id="KW-0249">Electron transport</keyword>
<dbReference type="Gene3D" id="1.20.1300.10">
    <property type="entry name" value="Fumarate reductase/succinate dehydrogenase, transmembrane subunit"/>
    <property type="match status" value="1"/>
</dbReference>
<evidence type="ECO:0000256" key="6">
    <source>
        <dbReference type="ARBA" id="ARBA00022946"/>
    </source>
</evidence>
<evidence type="ECO:0000256" key="2">
    <source>
        <dbReference type="ARBA" id="ARBA00007294"/>
    </source>
</evidence>
<keyword evidence="5 10" id="KW-0999">Mitochondrion inner membrane</keyword>
<evidence type="ECO:0000256" key="3">
    <source>
        <dbReference type="ARBA" id="ARBA00022448"/>
    </source>
</evidence>
<keyword evidence="8 10" id="KW-0496">Mitochondrion</keyword>
<dbReference type="EMBL" id="AP028917">
    <property type="protein sequence ID" value="BES98720.1"/>
    <property type="molecule type" value="Genomic_DNA"/>
</dbReference>
<organism evidence="11 12">
    <name type="scientific">Nesidiocoris tenuis</name>
    <dbReference type="NCBI Taxonomy" id="355587"/>
    <lineage>
        <taxon>Eukaryota</taxon>
        <taxon>Metazoa</taxon>
        <taxon>Ecdysozoa</taxon>
        <taxon>Arthropoda</taxon>
        <taxon>Hexapoda</taxon>
        <taxon>Insecta</taxon>
        <taxon>Pterygota</taxon>
        <taxon>Neoptera</taxon>
        <taxon>Paraneoptera</taxon>
        <taxon>Hemiptera</taxon>
        <taxon>Heteroptera</taxon>
        <taxon>Panheteroptera</taxon>
        <taxon>Cimicomorpha</taxon>
        <taxon>Miridae</taxon>
        <taxon>Dicyphina</taxon>
        <taxon>Nesidiocoris</taxon>
    </lineage>
</organism>
<comment type="similarity">
    <text evidence="2 10">Belongs to the CybS family.</text>
</comment>
<keyword evidence="12" id="KW-1185">Reference proteome</keyword>
<evidence type="ECO:0000256" key="9">
    <source>
        <dbReference type="ARBA" id="ARBA00023136"/>
    </source>
</evidence>
<protein>
    <recommendedName>
        <fullName evidence="10">Succinate dehydrogenase [ubiquinone] cytochrome b small subunit</fullName>
    </recommendedName>
</protein>
<keyword evidence="4 10" id="KW-0812">Transmembrane</keyword>
<keyword evidence="10" id="KW-0408">Iron</keyword>